<organism evidence="2 3">
    <name type="scientific">Periplaneta americana</name>
    <name type="common">American cockroach</name>
    <name type="synonym">Blatta americana</name>
    <dbReference type="NCBI Taxonomy" id="6978"/>
    <lineage>
        <taxon>Eukaryota</taxon>
        <taxon>Metazoa</taxon>
        <taxon>Ecdysozoa</taxon>
        <taxon>Arthropoda</taxon>
        <taxon>Hexapoda</taxon>
        <taxon>Insecta</taxon>
        <taxon>Pterygota</taxon>
        <taxon>Neoptera</taxon>
        <taxon>Polyneoptera</taxon>
        <taxon>Dictyoptera</taxon>
        <taxon>Blattodea</taxon>
        <taxon>Blattoidea</taxon>
        <taxon>Blattidae</taxon>
        <taxon>Blattinae</taxon>
        <taxon>Periplaneta</taxon>
    </lineage>
</organism>
<sequence length="154" mass="17830">MAGLCQGGNEPSGSLKAISTGVVQWCLPIRSYARARVRFPLGLIIWLVNSEVFPNRKANFRYILDLTIRFETHADQPHEVDSEKKRIYEPTIPFYKDEYSLSHIDVIGLMRDHFNDDNNHCTDHRFHRNSDHKQVDDNAEHDGIDDDEHDDPIS</sequence>
<accession>A0ABQ8SRV6</accession>
<name>A0ABQ8SRV6_PERAM</name>
<protein>
    <submittedName>
        <fullName evidence="2">Uncharacterized protein</fullName>
    </submittedName>
</protein>
<comment type="caution">
    <text evidence="2">The sequence shown here is derived from an EMBL/GenBank/DDBJ whole genome shotgun (WGS) entry which is preliminary data.</text>
</comment>
<feature type="compositionally biased region" description="Acidic residues" evidence="1">
    <location>
        <begin position="143"/>
        <end position="154"/>
    </location>
</feature>
<reference evidence="2 3" key="1">
    <citation type="journal article" date="2022" name="Allergy">
        <title>Genome assembly and annotation of Periplaneta americana reveal a comprehensive cockroach allergen profile.</title>
        <authorList>
            <person name="Wang L."/>
            <person name="Xiong Q."/>
            <person name="Saelim N."/>
            <person name="Wang L."/>
            <person name="Nong W."/>
            <person name="Wan A.T."/>
            <person name="Shi M."/>
            <person name="Liu X."/>
            <person name="Cao Q."/>
            <person name="Hui J.H.L."/>
            <person name="Sookrung N."/>
            <person name="Leung T.F."/>
            <person name="Tungtrongchitr A."/>
            <person name="Tsui S.K.W."/>
        </authorList>
    </citation>
    <scope>NUCLEOTIDE SEQUENCE [LARGE SCALE GENOMIC DNA]</scope>
    <source>
        <strain evidence="2">PWHHKU_190912</strain>
    </source>
</reference>
<feature type="compositionally biased region" description="Basic and acidic residues" evidence="1">
    <location>
        <begin position="125"/>
        <end position="142"/>
    </location>
</feature>
<gene>
    <name evidence="2" type="ORF">ANN_17065</name>
</gene>
<dbReference type="Proteomes" id="UP001148838">
    <property type="component" value="Unassembled WGS sequence"/>
</dbReference>
<proteinExistence type="predicted"/>
<dbReference type="EMBL" id="JAJSOF020000021">
    <property type="protein sequence ID" value="KAJ4436933.1"/>
    <property type="molecule type" value="Genomic_DNA"/>
</dbReference>
<evidence type="ECO:0000313" key="2">
    <source>
        <dbReference type="EMBL" id="KAJ4436933.1"/>
    </source>
</evidence>
<feature type="region of interest" description="Disordered" evidence="1">
    <location>
        <begin position="125"/>
        <end position="154"/>
    </location>
</feature>
<evidence type="ECO:0000313" key="3">
    <source>
        <dbReference type="Proteomes" id="UP001148838"/>
    </source>
</evidence>
<keyword evidence="3" id="KW-1185">Reference proteome</keyword>
<evidence type="ECO:0000256" key="1">
    <source>
        <dbReference type="SAM" id="MobiDB-lite"/>
    </source>
</evidence>